<dbReference type="AlphaFoldDB" id="A0A1G5PT87"/>
<organism evidence="1 2">
    <name type="scientific">Thiohalomonas denitrificans</name>
    <dbReference type="NCBI Taxonomy" id="415747"/>
    <lineage>
        <taxon>Bacteria</taxon>
        <taxon>Pseudomonadati</taxon>
        <taxon>Pseudomonadota</taxon>
        <taxon>Gammaproteobacteria</taxon>
        <taxon>Thiohalomonadales</taxon>
        <taxon>Thiohalomonadaceae</taxon>
        <taxon>Thiohalomonas</taxon>
    </lineage>
</organism>
<keyword evidence="2" id="KW-1185">Reference proteome</keyword>
<protein>
    <submittedName>
        <fullName evidence="1">Uncharacterized protein</fullName>
    </submittedName>
</protein>
<proteinExistence type="predicted"/>
<gene>
    <name evidence="1" type="ORF">SAMN03097708_00815</name>
</gene>
<sequence length="46" mass="4975">MKADQILLTQEAMNMNVATTQDAEGFASADHLSLRGISNPARPDPF</sequence>
<name>A0A1G5PT87_9GAMM</name>
<dbReference type="Proteomes" id="UP000199648">
    <property type="component" value="Unassembled WGS sequence"/>
</dbReference>
<accession>A0A1G5PT87</accession>
<reference evidence="1 2" key="1">
    <citation type="submission" date="2016-10" db="EMBL/GenBank/DDBJ databases">
        <authorList>
            <person name="de Groot N.N."/>
        </authorList>
    </citation>
    <scope>NUCLEOTIDE SEQUENCE [LARGE SCALE GENOMIC DNA]</scope>
    <source>
        <strain evidence="1 2">HLD2</strain>
    </source>
</reference>
<dbReference type="EMBL" id="FMWD01000002">
    <property type="protein sequence ID" value="SCZ52835.1"/>
    <property type="molecule type" value="Genomic_DNA"/>
</dbReference>
<evidence type="ECO:0000313" key="2">
    <source>
        <dbReference type="Proteomes" id="UP000199648"/>
    </source>
</evidence>
<evidence type="ECO:0000313" key="1">
    <source>
        <dbReference type="EMBL" id="SCZ52835.1"/>
    </source>
</evidence>
<dbReference type="STRING" id="415747.SAMN03097708_00815"/>